<keyword evidence="1" id="KW-1133">Transmembrane helix</keyword>
<dbReference type="RefSeq" id="WP_092914265.1">
    <property type="nucleotide sequence ID" value="NZ_FOXB01000069.1"/>
</dbReference>
<keyword evidence="1" id="KW-0812">Transmembrane</keyword>
<sequence>MNSAKWRLLFAYAFVLGIVILLFGGALVIGLNYSFNKTLENSMQAIVADIKNEELIHLKKGTIDTKEEFLLSPIFIKVYEAVL</sequence>
<gene>
    <name evidence="2" type="ORF">SAMN05216234_1692</name>
</gene>
<dbReference type="EMBL" id="FOXB01000069">
    <property type="protein sequence ID" value="SFP97684.1"/>
    <property type="molecule type" value="Genomic_DNA"/>
</dbReference>
<dbReference type="STRING" id="223786.SAMN05216234_1692"/>
<organism evidence="2 3">
    <name type="scientific">Hydrogenimonas thermophila</name>
    <dbReference type="NCBI Taxonomy" id="223786"/>
    <lineage>
        <taxon>Bacteria</taxon>
        <taxon>Pseudomonadati</taxon>
        <taxon>Campylobacterota</taxon>
        <taxon>Epsilonproteobacteria</taxon>
        <taxon>Campylobacterales</taxon>
        <taxon>Hydrogenimonadaceae</taxon>
        <taxon>Hydrogenimonas</taxon>
    </lineage>
</organism>
<feature type="transmembrane region" description="Helical" evidence="1">
    <location>
        <begin position="6"/>
        <end position="33"/>
    </location>
</feature>
<proteinExistence type="predicted"/>
<keyword evidence="1" id="KW-0472">Membrane</keyword>
<dbReference type="Proteomes" id="UP000199227">
    <property type="component" value="Unassembled WGS sequence"/>
</dbReference>
<evidence type="ECO:0000256" key="1">
    <source>
        <dbReference type="SAM" id="Phobius"/>
    </source>
</evidence>
<evidence type="ECO:0000313" key="2">
    <source>
        <dbReference type="EMBL" id="SFP97684.1"/>
    </source>
</evidence>
<evidence type="ECO:0000313" key="3">
    <source>
        <dbReference type="Proteomes" id="UP000199227"/>
    </source>
</evidence>
<dbReference type="AlphaFoldDB" id="A0A1I5UQU2"/>
<protein>
    <submittedName>
        <fullName evidence="2">Uncharacterized protein</fullName>
    </submittedName>
</protein>
<name>A0A1I5UQU2_9BACT</name>
<reference evidence="2 3" key="1">
    <citation type="submission" date="2016-10" db="EMBL/GenBank/DDBJ databases">
        <authorList>
            <person name="de Groot N.N."/>
        </authorList>
    </citation>
    <scope>NUCLEOTIDE SEQUENCE [LARGE SCALE GENOMIC DNA]</scope>
    <source>
        <strain evidence="2 3">EP1-55-1</strain>
    </source>
</reference>
<keyword evidence="3" id="KW-1185">Reference proteome</keyword>
<accession>A0A1I5UQU2</accession>